<name>A0A0A9GPV6_ARUDO</name>
<dbReference type="EMBL" id="GBRH01173325">
    <property type="protein sequence ID" value="JAE24571.1"/>
    <property type="molecule type" value="Transcribed_RNA"/>
</dbReference>
<accession>A0A0A9GPV6</accession>
<organism evidence="2">
    <name type="scientific">Arundo donax</name>
    <name type="common">Giant reed</name>
    <name type="synonym">Donax arundinaceus</name>
    <dbReference type="NCBI Taxonomy" id="35708"/>
    <lineage>
        <taxon>Eukaryota</taxon>
        <taxon>Viridiplantae</taxon>
        <taxon>Streptophyta</taxon>
        <taxon>Embryophyta</taxon>
        <taxon>Tracheophyta</taxon>
        <taxon>Spermatophyta</taxon>
        <taxon>Magnoliopsida</taxon>
        <taxon>Liliopsida</taxon>
        <taxon>Poales</taxon>
        <taxon>Poaceae</taxon>
        <taxon>PACMAD clade</taxon>
        <taxon>Arundinoideae</taxon>
        <taxon>Arundineae</taxon>
        <taxon>Arundo</taxon>
    </lineage>
</organism>
<sequence length="29" mass="3048">MLGCEGTSHHSDGLSLNPHSPGCSFHLQV</sequence>
<reference evidence="2" key="2">
    <citation type="journal article" date="2015" name="Data Brief">
        <title>Shoot transcriptome of the giant reed, Arundo donax.</title>
        <authorList>
            <person name="Barrero R.A."/>
            <person name="Guerrero F.D."/>
            <person name="Moolhuijzen P."/>
            <person name="Goolsby J.A."/>
            <person name="Tidwell J."/>
            <person name="Bellgard S.E."/>
            <person name="Bellgard M.I."/>
        </authorList>
    </citation>
    <scope>NUCLEOTIDE SEQUENCE</scope>
    <source>
        <tissue evidence="2">Shoot tissue taken approximately 20 cm above the soil surface</tissue>
    </source>
</reference>
<reference evidence="2" key="1">
    <citation type="submission" date="2014-09" db="EMBL/GenBank/DDBJ databases">
        <authorList>
            <person name="Magalhaes I.L.F."/>
            <person name="Oliveira U."/>
            <person name="Santos F.R."/>
            <person name="Vidigal T.H.D.A."/>
            <person name="Brescovit A.D."/>
            <person name="Santos A.J."/>
        </authorList>
    </citation>
    <scope>NUCLEOTIDE SEQUENCE</scope>
    <source>
        <tissue evidence="2">Shoot tissue taken approximately 20 cm above the soil surface</tissue>
    </source>
</reference>
<evidence type="ECO:0000256" key="1">
    <source>
        <dbReference type="SAM" id="MobiDB-lite"/>
    </source>
</evidence>
<feature type="region of interest" description="Disordered" evidence="1">
    <location>
        <begin position="1"/>
        <end position="29"/>
    </location>
</feature>
<dbReference type="AlphaFoldDB" id="A0A0A9GPV6"/>
<protein>
    <submittedName>
        <fullName evidence="2">Uncharacterized protein</fullName>
    </submittedName>
</protein>
<evidence type="ECO:0000313" key="2">
    <source>
        <dbReference type="EMBL" id="JAE24571.1"/>
    </source>
</evidence>
<proteinExistence type="predicted"/>